<gene>
    <name evidence="2" type="ORF">POCULU_LOCUS9150</name>
</gene>
<evidence type="ECO:0000313" key="3">
    <source>
        <dbReference type="Proteomes" id="UP000789572"/>
    </source>
</evidence>
<dbReference type="EMBL" id="CAJVPJ010003143">
    <property type="protein sequence ID" value="CAG8635811.1"/>
    <property type="molecule type" value="Genomic_DNA"/>
</dbReference>
<reference evidence="2" key="1">
    <citation type="submission" date="2021-06" db="EMBL/GenBank/DDBJ databases">
        <authorList>
            <person name="Kallberg Y."/>
            <person name="Tangrot J."/>
            <person name="Rosling A."/>
        </authorList>
    </citation>
    <scope>NUCLEOTIDE SEQUENCE</scope>
    <source>
        <strain evidence="2">IA702</strain>
    </source>
</reference>
<feature type="non-terminal residue" evidence="2">
    <location>
        <position position="1"/>
    </location>
</feature>
<comment type="caution">
    <text evidence="2">The sequence shown here is derived from an EMBL/GenBank/DDBJ whole genome shotgun (WGS) entry which is preliminary data.</text>
</comment>
<dbReference type="Proteomes" id="UP000789572">
    <property type="component" value="Unassembled WGS sequence"/>
</dbReference>
<sequence length="60" mass="7096">EVKQLRSKIDTLKDKIRTKSKEKKDFLPKMEALENALASKDDELKQMKDDLALKFQRYTP</sequence>
<evidence type="ECO:0000313" key="2">
    <source>
        <dbReference type="EMBL" id="CAG8635811.1"/>
    </source>
</evidence>
<name>A0A9N9DDD5_9GLOM</name>
<keyword evidence="3" id="KW-1185">Reference proteome</keyword>
<evidence type="ECO:0000256" key="1">
    <source>
        <dbReference type="SAM" id="Coils"/>
    </source>
</evidence>
<accession>A0A9N9DDD5</accession>
<organism evidence="2 3">
    <name type="scientific">Paraglomus occultum</name>
    <dbReference type="NCBI Taxonomy" id="144539"/>
    <lineage>
        <taxon>Eukaryota</taxon>
        <taxon>Fungi</taxon>
        <taxon>Fungi incertae sedis</taxon>
        <taxon>Mucoromycota</taxon>
        <taxon>Glomeromycotina</taxon>
        <taxon>Glomeromycetes</taxon>
        <taxon>Paraglomerales</taxon>
        <taxon>Paraglomeraceae</taxon>
        <taxon>Paraglomus</taxon>
    </lineage>
</organism>
<proteinExistence type="predicted"/>
<feature type="coiled-coil region" evidence="1">
    <location>
        <begin position="2"/>
        <end position="50"/>
    </location>
</feature>
<dbReference type="AlphaFoldDB" id="A0A9N9DDD5"/>
<keyword evidence="1" id="KW-0175">Coiled coil</keyword>
<protein>
    <submittedName>
        <fullName evidence="2">8551_t:CDS:1</fullName>
    </submittedName>
</protein>